<dbReference type="InterPro" id="IPR036397">
    <property type="entry name" value="RNaseH_sf"/>
</dbReference>
<feature type="domain" description="Tc1-like transposase DDE" evidence="1">
    <location>
        <begin position="11"/>
        <end position="150"/>
    </location>
</feature>
<organism evidence="2 3">
    <name type="scientific">Pseudocalidococcus azoricus BACA0444</name>
    <dbReference type="NCBI Taxonomy" id="2918990"/>
    <lineage>
        <taxon>Bacteria</taxon>
        <taxon>Bacillati</taxon>
        <taxon>Cyanobacteriota</taxon>
        <taxon>Cyanophyceae</taxon>
        <taxon>Acaryochloridales</taxon>
        <taxon>Thermosynechococcaceae</taxon>
        <taxon>Pseudocalidococcus</taxon>
        <taxon>Pseudocalidococcus azoricus</taxon>
    </lineage>
</organism>
<dbReference type="RefSeq" id="WP_322878120.1">
    <property type="nucleotide sequence ID" value="NZ_JAVMIP010000006.1"/>
</dbReference>
<protein>
    <submittedName>
        <fullName evidence="2">Transposase</fullName>
    </submittedName>
</protein>
<keyword evidence="3" id="KW-1185">Reference proteome</keyword>
<evidence type="ECO:0000313" key="2">
    <source>
        <dbReference type="EMBL" id="MDS3860861.1"/>
    </source>
</evidence>
<dbReference type="Gene3D" id="3.30.420.10">
    <property type="entry name" value="Ribonuclease H-like superfamily/Ribonuclease H"/>
    <property type="match status" value="1"/>
</dbReference>
<dbReference type="Proteomes" id="UP001268256">
    <property type="component" value="Unassembled WGS sequence"/>
</dbReference>
<evidence type="ECO:0000313" key="3">
    <source>
        <dbReference type="Proteomes" id="UP001268256"/>
    </source>
</evidence>
<proteinExistence type="predicted"/>
<dbReference type="InterPro" id="IPR038717">
    <property type="entry name" value="Tc1-like_DDE_dom"/>
</dbReference>
<evidence type="ECO:0000259" key="1">
    <source>
        <dbReference type="Pfam" id="PF13358"/>
    </source>
</evidence>
<accession>A0AAE4JWA4</accession>
<feature type="non-terminal residue" evidence="2">
    <location>
        <position position="1"/>
    </location>
</feature>
<dbReference type="EMBL" id="JAVMIP010000006">
    <property type="protein sequence ID" value="MDS3860861.1"/>
    <property type="molecule type" value="Genomic_DNA"/>
</dbReference>
<gene>
    <name evidence="2" type="ORF">RIF25_08540</name>
</gene>
<comment type="caution">
    <text evidence="2">The sequence shown here is derived from an EMBL/GenBank/DDBJ whole genome shotgun (WGS) entry which is preliminary data.</text>
</comment>
<reference evidence="3" key="1">
    <citation type="submission" date="2023-07" db="EMBL/GenBank/DDBJ databases">
        <authorList>
            <person name="Luz R."/>
            <person name="Cordeiro R."/>
            <person name="Fonseca A."/>
            <person name="Goncalves V."/>
        </authorList>
    </citation>
    <scope>NUCLEOTIDE SEQUENCE [LARGE SCALE GENOMIC DNA]</scope>
    <source>
        <strain evidence="3">BACA0444</strain>
    </source>
</reference>
<name>A0AAE4JWA4_9CYAN</name>
<dbReference type="Pfam" id="PF13358">
    <property type="entry name" value="DDE_3"/>
    <property type="match status" value="1"/>
</dbReference>
<dbReference type="AlphaFoldDB" id="A0AAE4JWA4"/>
<dbReference type="GO" id="GO:0003676">
    <property type="term" value="F:nucleic acid binding"/>
    <property type="evidence" value="ECO:0007669"/>
    <property type="project" value="InterPro"/>
</dbReference>
<sequence>RVSIESGKTVVYCVDQCHLVSGDICGYAWGKMNERIQVPIKNIKERQTDYSAINYVTGRLIVKPYLSGNSQNTIQYIKGIKAIHPNRKIIVIWDGAAYHDSDDFRKYLHQVNGDKSEQEWRIYCIKLAPYAPEQNPIEVVWLQVKNFLRKV</sequence>